<dbReference type="CDD" id="cd00146">
    <property type="entry name" value="PKD"/>
    <property type="match status" value="1"/>
</dbReference>
<dbReference type="InterPro" id="IPR035986">
    <property type="entry name" value="PKD_dom_sf"/>
</dbReference>
<sequence length="860" mass="90550" precursor="true">MNRFISRWRVIAGSAVLALLTACGGGGGDSPESPTPTSGQKPPAGSTPLSGWKVEASVPTDPFASQRISLKASGVGTADRIVWDFGDGTSQTDYVGEGSVTHNYAKTGEFVVTATLTGRAGDQQVVTTKVTVLPNAGELQISQSVDPKIPLLPGARVRFAASGVVPYSSDPRYINPITAPAGMTYRWTFSDGATGDTAAMVRSFDTAGRYDVELTGTDRYGRKISAKRTLVVSSVAVPTMLQTNLAGPGSINYGPLSLLGGGRTAIVRDKAGNTFILDARNQVIRKVTPTGIWSDFVGASGIEGLVDGTGPEARLSSFSTPMAIAADDTIYFYDKGALRSVTPKGEVTTFDPLVLVGGDENAAKKLNLGATGMAVGPDGSIYITTSRQLMRVKEGRLSVVAGSDDGSPAWVDGTASSARFGELSGVTVRANGEVLVADRCFGVRRIGTDGQVSGVAQFQYFSGSPVTPAGGCANLADMAMTMAADGSVLVLGQGLLRVIDKDNAVRTVAINVYGSTIVSVDATTAWTTGDWRPTVDWIRLDYGTSNVQFGRSADTNEAVVPFANSRTGGVAPGFGIAMDENDNVVFASKGTIYRYYVSSHDSSAIVVSQPGVMADGPSGDAIISGASHIVTDAAGNIYFSDGNDSALRRRDASTGYIRTLAGSSSRGTADGIGGAAKFNQITRLVVTPGGTAFLIDDFSRLVRVSPTGEATTVLNFPDRASVELGMTPAGQLLIARANRIHRLEPDNSLTVLGGTTDQSAARESRLYWPAPNIVVSPDGKIYVLDEEYTSSENRRTLRRLESSGQFTDIAQDSPMAKNLFADRDALELPFSFRLATFRRDGKLMVFAGQPHSWWLLDGLR</sequence>
<evidence type="ECO:0000313" key="3">
    <source>
        <dbReference type="EMBL" id="ALV06447.1"/>
    </source>
</evidence>
<feature type="chain" id="PRO_5043680106" evidence="2">
    <location>
        <begin position="25"/>
        <end position="860"/>
    </location>
</feature>
<dbReference type="SMART" id="SM00089">
    <property type="entry name" value="PKD"/>
    <property type="match status" value="2"/>
</dbReference>
<dbReference type="PROSITE" id="PS51257">
    <property type="entry name" value="PROKAR_LIPOPROTEIN"/>
    <property type="match status" value="1"/>
</dbReference>
<dbReference type="Proteomes" id="UP000060699">
    <property type="component" value="Chromosome"/>
</dbReference>
<reference evidence="3 4" key="1">
    <citation type="submission" date="2015-12" db="EMBL/GenBank/DDBJ databases">
        <title>Complete genome of Roseateles depolymerans KCTC 42856.</title>
        <authorList>
            <person name="Kim K.M."/>
        </authorList>
    </citation>
    <scope>NUCLEOTIDE SEQUENCE [LARGE SCALE GENOMIC DNA]</scope>
    <source>
        <strain evidence="3 4">KCTC 42856</strain>
    </source>
</reference>
<dbReference type="AlphaFoldDB" id="A0A0U3LEA4"/>
<name>A0A0U3LEA4_9BURK</name>
<dbReference type="EMBL" id="CP013729">
    <property type="protein sequence ID" value="ALV06447.1"/>
    <property type="molecule type" value="Genomic_DNA"/>
</dbReference>
<dbReference type="InterPro" id="IPR000601">
    <property type="entry name" value="PKD_dom"/>
</dbReference>
<accession>A0A0U3LEA4</accession>
<dbReference type="InterPro" id="IPR013783">
    <property type="entry name" value="Ig-like_fold"/>
</dbReference>
<protein>
    <submittedName>
        <fullName evidence="3">Uncharacterized protein</fullName>
    </submittedName>
</protein>
<dbReference type="PANTHER" id="PTHR13833">
    <property type="match status" value="1"/>
</dbReference>
<dbReference type="Pfam" id="PF18911">
    <property type="entry name" value="PKD_4"/>
    <property type="match status" value="2"/>
</dbReference>
<evidence type="ECO:0000256" key="2">
    <source>
        <dbReference type="SAM" id="SignalP"/>
    </source>
</evidence>
<dbReference type="InterPro" id="IPR011042">
    <property type="entry name" value="6-blade_b-propeller_TolB-like"/>
</dbReference>
<dbReference type="PROSITE" id="PS50093">
    <property type="entry name" value="PKD"/>
    <property type="match status" value="2"/>
</dbReference>
<proteinExistence type="predicted"/>
<dbReference type="SUPFAM" id="SSF49299">
    <property type="entry name" value="PKD domain"/>
    <property type="match status" value="2"/>
</dbReference>
<evidence type="ECO:0000256" key="1">
    <source>
        <dbReference type="SAM" id="MobiDB-lite"/>
    </source>
</evidence>
<evidence type="ECO:0000313" key="4">
    <source>
        <dbReference type="Proteomes" id="UP000060699"/>
    </source>
</evidence>
<dbReference type="SUPFAM" id="SSF63829">
    <property type="entry name" value="Calcium-dependent phosphotriesterase"/>
    <property type="match status" value="2"/>
</dbReference>
<dbReference type="KEGG" id="rdp:RD2015_1971"/>
<dbReference type="InterPro" id="IPR022409">
    <property type="entry name" value="PKD/Chitinase_dom"/>
</dbReference>
<keyword evidence="2" id="KW-0732">Signal</keyword>
<dbReference type="Gene3D" id="2.120.10.30">
    <property type="entry name" value="TolB, C-terminal domain"/>
    <property type="match status" value="3"/>
</dbReference>
<organism evidence="3 4">
    <name type="scientific">Roseateles depolymerans</name>
    <dbReference type="NCBI Taxonomy" id="76731"/>
    <lineage>
        <taxon>Bacteria</taxon>
        <taxon>Pseudomonadati</taxon>
        <taxon>Pseudomonadota</taxon>
        <taxon>Betaproteobacteria</taxon>
        <taxon>Burkholderiales</taxon>
        <taxon>Sphaerotilaceae</taxon>
        <taxon>Roseateles</taxon>
    </lineage>
</organism>
<keyword evidence="4" id="KW-1185">Reference proteome</keyword>
<feature type="region of interest" description="Disordered" evidence="1">
    <location>
        <begin position="25"/>
        <end position="51"/>
    </location>
</feature>
<gene>
    <name evidence="3" type="ORF">RD2015_1971</name>
</gene>
<feature type="signal peptide" evidence="2">
    <location>
        <begin position="1"/>
        <end position="24"/>
    </location>
</feature>
<dbReference type="PANTHER" id="PTHR13833:SF71">
    <property type="entry name" value="NHL DOMAIN-CONTAINING PROTEIN"/>
    <property type="match status" value="1"/>
</dbReference>
<dbReference type="Gene3D" id="2.60.40.10">
    <property type="entry name" value="Immunoglobulins"/>
    <property type="match status" value="2"/>
</dbReference>
<dbReference type="RefSeq" id="WP_170156638.1">
    <property type="nucleotide sequence ID" value="NZ_CP013729.1"/>
</dbReference>